<gene>
    <name evidence="2" type="ORF">PR048_031119</name>
</gene>
<proteinExistence type="predicted"/>
<feature type="region of interest" description="Disordered" evidence="1">
    <location>
        <begin position="1"/>
        <end position="40"/>
    </location>
</feature>
<sequence>MEQRRNARARGKRQIPEKTCRPAASSGRIPKRESPGTAPPLIELGYSNPFRSQQINLALYHRIRSWAMFSRASLKEVEGAANTFSRGDGVGERVTELREHGAVLICKGGENGRSPSEPTNQQHRPARFLHVKSGSDPAGNRTRATIQWYANNNVRRLDWPAQSPDLNPIEHLWDELDRRLQEEWRRIPVDVLHILVESMPDRVAAVITTRAFEAKKRGNDKGDIATSVKCAIAAKRKALNWRVVFSSCCVYPWDLQQ</sequence>
<organism evidence="2 3">
    <name type="scientific">Dryococelus australis</name>
    <dbReference type="NCBI Taxonomy" id="614101"/>
    <lineage>
        <taxon>Eukaryota</taxon>
        <taxon>Metazoa</taxon>
        <taxon>Ecdysozoa</taxon>
        <taxon>Arthropoda</taxon>
        <taxon>Hexapoda</taxon>
        <taxon>Insecta</taxon>
        <taxon>Pterygota</taxon>
        <taxon>Neoptera</taxon>
        <taxon>Polyneoptera</taxon>
        <taxon>Phasmatodea</taxon>
        <taxon>Verophasmatodea</taxon>
        <taxon>Anareolatae</taxon>
        <taxon>Phasmatidae</taxon>
        <taxon>Eurycanthinae</taxon>
        <taxon>Dryococelus</taxon>
    </lineage>
</organism>
<dbReference type="Proteomes" id="UP001159363">
    <property type="component" value="Chromosome 14"/>
</dbReference>
<accession>A0ABQ9G542</accession>
<dbReference type="EMBL" id="JARBHB010000015">
    <property type="protein sequence ID" value="KAJ8867318.1"/>
    <property type="molecule type" value="Genomic_DNA"/>
</dbReference>
<feature type="compositionally biased region" description="Basic residues" evidence="1">
    <location>
        <begin position="1"/>
        <end position="13"/>
    </location>
</feature>
<evidence type="ECO:0000256" key="1">
    <source>
        <dbReference type="SAM" id="MobiDB-lite"/>
    </source>
</evidence>
<evidence type="ECO:0000313" key="2">
    <source>
        <dbReference type="EMBL" id="KAJ8867318.1"/>
    </source>
</evidence>
<evidence type="ECO:0000313" key="3">
    <source>
        <dbReference type="Proteomes" id="UP001159363"/>
    </source>
</evidence>
<keyword evidence="3" id="KW-1185">Reference proteome</keyword>
<reference evidence="2 3" key="1">
    <citation type="submission" date="2023-02" db="EMBL/GenBank/DDBJ databases">
        <title>LHISI_Scaffold_Assembly.</title>
        <authorList>
            <person name="Stuart O.P."/>
            <person name="Cleave R."/>
            <person name="Magrath M.J.L."/>
            <person name="Mikheyev A.S."/>
        </authorList>
    </citation>
    <scope>NUCLEOTIDE SEQUENCE [LARGE SCALE GENOMIC DNA]</scope>
    <source>
        <strain evidence="2">Daus_M_001</strain>
        <tissue evidence="2">Leg muscle</tissue>
    </source>
</reference>
<evidence type="ECO:0008006" key="4">
    <source>
        <dbReference type="Google" id="ProtNLM"/>
    </source>
</evidence>
<dbReference type="InterPro" id="IPR036397">
    <property type="entry name" value="RNaseH_sf"/>
</dbReference>
<comment type="caution">
    <text evidence="2">The sequence shown here is derived from an EMBL/GenBank/DDBJ whole genome shotgun (WGS) entry which is preliminary data.</text>
</comment>
<name>A0ABQ9G542_9NEOP</name>
<dbReference type="Gene3D" id="3.30.420.10">
    <property type="entry name" value="Ribonuclease H-like superfamily/Ribonuclease H"/>
    <property type="match status" value="1"/>
</dbReference>
<protein>
    <recommendedName>
        <fullName evidence="4">Tc1-like transposase DDE domain-containing protein</fullName>
    </recommendedName>
</protein>